<organism evidence="3 4">
    <name type="scientific">Pseudomonas arsenicoxydans</name>
    <dbReference type="NCBI Taxonomy" id="702115"/>
    <lineage>
        <taxon>Bacteria</taxon>
        <taxon>Pseudomonadati</taxon>
        <taxon>Pseudomonadota</taxon>
        <taxon>Gammaproteobacteria</taxon>
        <taxon>Pseudomonadales</taxon>
        <taxon>Pseudomonadaceae</taxon>
        <taxon>Pseudomonas</taxon>
    </lineage>
</organism>
<evidence type="ECO:0000313" key="4">
    <source>
        <dbReference type="Proteomes" id="UP000317933"/>
    </source>
</evidence>
<dbReference type="RefSeq" id="WP_140672040.1">
    <property type="nucleotide sequence ID" value="NZ_RCZE01000024.1"/>
</dbReference>
<sequence>MAGTIEELLRSGDNDPITGEAITLIHRSKVIPTEGQDRDDWDNPETIANIQSIRKSAQIKIDDGRYFGIRYPLFVGTPDEHGNFHIIDGECRWRAVENLPEELQMLPCIVRTGSKKEQRLDHTASNGARKGLTLFQTAMSIQRDEKEFGLTTDEIIAVHGLPNQTALSKYKAIHKLSDRAKELVRSGTFQDVNLVYELKKLDDDQLTKLEKRIGKGESIQQAIKALTPKEPKPPKEGAKTPEAANENGGGDPDAKNQTGDNANDSNNAGLSESESFVSLTVGLDAAKALAALLDVSPDLDPKAMQAALIAAIKALAPDSTEGAE</sequence>
<dbReference type="GO" id="GO:0005694">
    <property type="term" value="C:chromosome"/>
    <property type="evidence" value="ECO:0007669"/>
    <property type="project" value="TreeGrafter"/>
</dbReference>
<dbReference type="PANTHER" id="PTHR33375">
    <property type="entry name" value="CHROMOSOME-PARTITIONING PROTEIN PARB-RELATED"/>
    <property type="match status" value="1"/>
</dbReference>
<name>A0A502GXI9_9PSED</name>
<reference evidence="3 4" key="1">
    <citation type="journal article" date="2019" name="Environ. Microbiol.">
        <title>Species interactions and distinct microbial communities in high Arctic permafrost affected cryosols are associated with the CH4 and CO2 gas fluxes.</title>
        <authorList>
            <person name="Altshuler I."/>
            <person name="Hamel J."/>
            <person name="Turney S."/>
            <person name="Magnuson E."/>
            <person name="Levesque R."/>
            <person name="Greer C."/>
            <person name="Whyte L.G."/>
        </authorList>
    </citation>
    <scope>NUCLEOTIDE SEQUENCE [LARGE SCALE GENOMIC DNA]</scope>
    <source>
        <strain evidence="3 4">E3</strain>
    </source>
</reference>
<evidence type="ECO:0000256" key="1">
    <source>
        <dbReference type="SAM" id="MobiDB-lite"/>
    </source>
</evidence>
<dbReference type="InterPro" id="IPR013741">
    <property type="entry name" value="KorB_domain"/>
</dbReference>
<gene>
    <name evidence="3" type="ORF">EAH78_31135</name>
</gene>
<feature type="compositionally biased region" description="Basic and acidic residues" evidence="1">
    <location>
        <begin position="227"/>
        <end position="239"/>
    </location>
</feature>
<evidence type="ECO:0000259" key="2">
    <source>
        <dbReference type="Pfam" id="PF08535"/>
    </source>
</evidence>
<protein>
    <recommendedName>
        <fullName evidence="2">Repressor KorB domain-containing protein</fullName>
    </recommendedName>
</protein>
<dbReference type="PANTHER" id="PTHR33375:SF1">
    <property type="entry name" value="CHROMOSOME-PARTITIONING PROTEIN PARB-RELATED"/>
    <property type="match status" value="1"/>
</dbReference>
<dbReference type="Proteomes" id="UP000317933">
    <property type="component" value="Unassembled WGS sequence"/>
</dbReference>
<dbReference type="GO" id="GO:0007059">
    <property type="term" value="P:chromosome segregation"/>
    <property type="evidence" value="ECO:0007669"/>
    <property type="project" value="TreeGrafter"/>
</dbReference>
<dbReference type="InterPro" id="IPR050336">
    <property type="entry name" value="Chromosome_partition/occlusion"/>
</dbReference>
<dbReference type="Pfam" id="PF08535">
    <property type="entry name" value="KorB"/>
    <property type="match status" value="1"/>
</dbReference>
<evidence type="ECO:0000313" key="3">
    <source>
        <dbReference type="EMBL" id="TPG65726.1"/>
    </source>
</evidence>
<feature type="compositionally biased region" description="Polar residues" evidence="1">
    <location>
        <begin position="255"/>
        <end position="270"/>
    </location>
</feature>
<dbReference type="Gene3D" id="1.10.10.2830">
    <property type="match status" value="1"/>
</dbReference>
<feature type="region of interest" description="Disordered" evidence="1">
    <location>
        <begin position="224"/>
        <end position="270"/>
    </location>
</feature>
<feature type="domain" description="Repressor KorB" evidence="2">
    <location>
        <begin position="163"/>
        <end position="208"/>
    </location>
</feature>
<accession>A0A502GXI9</accession>
<dbReference type="SUPFAM" id="SSF110849">
    <property type="entry name" value="ParB/Sulfiredoxin"/>
    <property type="match status" value="1"/>
</dbReference>
<dbReference type="InterPro" id="IPR036086">
    <property type="entry name" value="ParB/Sulfiredoxin_sf"/>
</dbReference>
<dbReference type="AlphaFoldDB" id="A0A502GXI9"/>
<comment type="caution">
    <text evidence="3">The sequence shown here is derived from an EMBL/GenBank/DDBJ whole genome shotgun (WGS) entry which is preliminary data.</text>
</comment>
<proteinExistence type="predicted"/>
<dbReference type="Gene3D" id="3.90.1530.30">
    <property type="match status" value="1"/>
</dbReference>
<dbReference type="EMBL" id="RCZE01000024">
    <property type="protein sequence ID" value="TPG65726.1"/>
    <property type="molecule type" value="Genomic_DNA"/>
</dbReference>